<name>A0A1C3RG60_9PROT</name>
<evidence type="ECO:0000256" key="7">
    <source>
        <dbReference type="ARBA" id="ARBA00048741"/>
    </source>
</evidence>
<feature type="binding site" evidence="9">
    <location>
        <position position="291"/>
    </location>
    <ligand>
        <name>ATP</name>
        <dbReference type="ChEBI" id="CHEBI:30616"/>
    </ligand>
</feature>
<feature type="domain" description="Glutamine amidotransferase type-2" evidence="10">
    <location>
        <begin position="2"/>
        <end position="213"/>
    </location>
</feature>
<accession>A0A1C3RG60</accession>
<dbReference type="OrthoDB" id="9763290at2"/>
<comment type="pathway">
    <text evidence="1">Amino-acid biosynthesis; L-asparagine biosynthesis; L-asparagine from L-aspartate (L-Gln route): step 1/1.</text>
</comment>
<proteinExistence type="inferred from homology"/>
<dbReference type="InterPro" id="IPR033738">
    <property type="entry name" value="AsnB_N"/>
</dbReference>
<comment type="catalytic activity">
    <reaction evidence="7">
        <text>L-aspartate + L-glutamine + ATP + H2O = L-asparagine + L-glutamate + AMP + diphosphate + H(+)</text>
        <dbReference type="Rhea" id="RHEA:12228"/>
        <dbReference type="ChEBI" id="CHEBI:15377"/>
        <dbReference type="ChEBI" id="CHEBI:15378"/>
        <dbReference type="ChEBI" id="CHEBI:29985"/>
        <dbReference type="ChEBI" id="CHEBI:29991"/>
        <dbReference type="ChEBI" id="CHEBI:30616"/>
        <dbReference type="ChEBI" id="CHEBI:33019"/>
        <dbReference type="ChEBI" id="CHEBI:58048"/>
        <dbReference type="ChEBI" id="CHEBI:58359"/>
        <dbReference type="ChEBI" id="CHEBI:456215"/>
        <dbReference type="EC" id="6.3.5.4"/>
    </reaction>
</comment>
<evidence type="ECO:0000313" key="12">
    <source>
        <dbReference type="Proteomes" id="UP000231658"/>
    </source>
</evidence>
<dbReference type="GO" id="GO:0006529">
    <property type="term" value="P:asparagine biosynthetic process"/>
    <property type="evidence" value="ECO:0007669"/>
    <property type="project" value="UniProtKB-KW"/>
</dbReference>
<evidence type="ECO:0000256" key="6">
    <source>
        <dbReference type="ARBA" id="ARBA00022962"/>
    </source>
</evidence>
<dbReference type="Pfam" id="PF00733">
    <property type="entry name" value="Asn_synthase"/>
    <property type="match status" value="1"/>
</dbReference>
<feature type="binding site" evidence="9">
    <location>
        <position position="100"/>
    </location>
    <ligand>
        <name>L-glutamine</name>
        <dbReference type="ChEBI" id="CHEBI:58359"/>
    </ligand>
</feature>
<sequence>MCGIAGIVHFNNRPAESRYIQAMCEAIAHRGPDDDGIFVENSVGFGHRRLSIIDLSMAGHQPMFSSDGRYILIFNGEIYNFNELRLELESRGYQFRSKTDSEVVLYAYCEWGPEVVKRFNGMFAFAIYDRQDQSVFFARDRYGIKPLYMTFIGDTLLFASEVKAFLTFPEFKNSLDQEALIEYFTFQNFFTNKTLFKNVELLNPATYVQIDLSSKDSRKDTRYWDYDFQEVESEKDERVYTEELDYLLRQAVNRQLVGDVPVGSYLSGGMDSGAITAISAPQIHDMHTFTVGFDKHSASGLEMAFDERPKAEFMSYQFKTRHYEMVLKAGDMERCMSDLVWHLEEPRVGQSYPNYYAAHLASKFNKIVLAGTGGDELFGGYPWRYYRAVNNSNFDEYVDKYYQFWQRLIPNKDIWKVFAPIKQDVGHVWTKDIFRNVFKTHAEKMTRPEDYINHSLYFEARTFLHGLLVVEDKLSMAHGIESRVPFLDNDLIDFAMKLPVKYKLGNLSNVIRINENDSKKAQKYFQKTKDGKLLLRKAISNIIPDEISGGIKQGFSAPDENWFKGESIDFVKDRLLSRNSSIYNWMDFKEVTSLLDQHFSGQCNRRLLVWSLLYFDEWCKQFLSGKHV</sequence>
<dbReference type="EMBL" id="FLYE01000012">
    <property type="protein sequence ID" value="SCA56245.1"/>
    <property type="molecule type" value="Genomic_DNA"/>
</dbReference>
<dbReference type="PIRSF" id="PIRSF001589">
    <property type="entry name" value="Asn_synthetase_glu-h"/>
    <property type="match status" value="1"/>
</dbReference>
<dbReference type="GO" id="GO:0005524">
    <property type="term" value="F:ATP binding"/>
    <property type="evidence" value="ECO:0007669"/>
    <property type="project" value="UniProtKB-KW"/>
</dbReference>
<keyword evidence="6 8" id="KW-0315">Glutamine amidotransferase</keyword>
<evidence type="ECO:0000256" key="1">
    <source>
        <dbReference type="ARBA" id="ARBA00005187"/>
    </source>
</evidence>
<evidence type="ECO:0000313" key="11">
    <source>
        <dbReference type="EMBL" id="SCA56245.1"/>
    </source>
</evidence>
<dbReference type="InterPro" id="IPR017932">
    <property type="entry name" value="GATase_2_dom"/>
</dbReference>
<evidence type="ECO:0000256" key="8">
    <source>
        <dbReference type="PIRSR" id="PIRSR001589-1"/>
    </source>
</evidence>
<gene>
    <name evidence="11" type="ORF">MTBPR1_20093</name>
</gene>
<dbReference type="Gene3D" id="3.60.20.10">
    <property type="entry name" value="Glutamine Phosphoribosylpyrophosphate, subunit 1, domain 1"/>
    <property type="match status" value="1"/>
</dbReference>
<keyword evidence="5 9" id="KW-0067">ATP-binding</keyword>
<dbReference type="InterPro" id="IPR051786">
    <property type="entry name" value="ASN_synthetase/amidase"/>
</dbReference>
<dbReference type="NCBIfam" id="TIGR01536">
    <property type="entry name" value="asn_synth_AEB"/>
    <property type="match status" value="1"/>
</dbReference>
<feature type="active site" description="For GATase activity" evidence="8">
    <location>
        <position position="2"/>
    </location>
</feature>
<dbReference type="GO" id="GO:0004066">
    <property type="term" value="F:asparagine synthase (glutamine-hydrolyzing) activity"/>
    <property type="evidence" value="ECO:0007669"/>
    <property type="project" value="UniProtKB-EC"/>
</dbReference>
<dbReference type="CDD" id="cd00712">
    <property type="entry name" value="AsnB"/>
    <property type="match status" value="1"/>
</dbReference>
<comment type="similarity">
    <text evidence="2">Belongs to the asparagine synthetase family.</text>
</comment>
<keyword evidence="8" id="KW-0061">Asparagine biosynthesis</keyword>
<keyword evidence="11" id="KW-0436">Ligase</keyword>
<dbReference type="AlphaFoldDB" id="A0A1C3RG60"/>
<protein>
    <recommendedName>
        <fullName evidence="3">asparagine synthase (glutamine-hydrolyzing)</fullName>
        <ecNumber evidence="3">6.3.5.4</ecNumber>
    </recommendedName>
</protein>
<dbReference type="SUPFAM" id="SSF52402">
    <property type="entry name" value="Adenine nucleotide alpha hydrolases-like"/>
    <property type="match status" value="1"/>
</dbReference>
<reference evidence="11 12" key="1">
    <citation type="submission" date="2016-07" db="EMBL/GenBank/DDBJ databases">
        <authorList>
            <person name="Lefevre C.T."/>
        </authorList>
    </citation>
    <scope>NUCLEOTIDE SEQUENCE [LARGE SCALE GENOMIC DNA]</scope>
    <source>
        <strain evidence="11">PR1</strain>
    </source>
</reference>
<dbReference type="InterPro" id="IPR001962">
    <property type="entry name" value="Asn_synthase"/>
</dbReference>
<keyword evidence="12" id="KW-1185">Reference proteome</keyword>
<dbReference type="InterPro" id="IPR006426">
    <property type="entry name" value="Asn_synth_AEB"/>
</dbReference>
<evidence type="ECO:0000259" key="10">
    <source>
        <dbReference type="PROSITE" id="PS51278"/>
    </source>
</evidence>
<dbReference type="STRING" id="1867952.MTBPR1_20093"/>
<dbReference type="InterPro" id="IPR014729">
    <property type="entry name" value="Rossmann-like_a/b/a_fold"/>
</dbReference>
<evidence type="ECO:0000256" key="3">
    <source>
        <dbReference type="ARBA" id="ARBA00012737"/>
    </source>
</evidence>
<dbReference type="InterPro" id="IPR029055">
    <property type="entry name" value="Ntn_hydrolases_N"/>
</dbReference>
<dbReference type="Gene3D" id="3.40.50.620">
    <property type="entry name" value="HUPs"/>
    <property type="match status" value="1"/>
</dbReference>
<dbReference type="Pfam" id="PF13537">
    <property type="entry name" value="GATase_7"/>
    <property type="match status" value="1"/>
</dbReference>
<evidence type="ECO:0000256" key="9">
    <source>
        <dbReference type="PIRSR" id="PIRSR001589-2"/>
    </source>
</evidence>
<organism evidence="11 12">
    <name type="scientific">Candidatus Terasakiella magnetica</name>
    <dbReference type="NCBI Taxonomy" id="1867952"/>
    <lineage>
        <taxon>Bacteria</taxon>
        <taxon>Pseudomonadati</taxon>
        <taxon>Pseudomonadota</taxon>
        <taxon>Alphaproteobacteria</taxon>
        <taxon>Rhodospirillales</taxon>
        <taxon>Terasakiellaceae</taxon>
        <taxon>Terasakiella</taxon>
    </lineage>
</organism>
<keyword evidence="8" id="KW-0028">Amino-acid biosynthesis</keyword>
<dbReference type="PROSITE" id="PS51278">
    <property type="entry name" value="GATASE_TYPE_2"/>
    <property type="match status" value="1"/>
</dbReference>
<dbReference type="CDD" id="cd01991">
    <property type="entry name" value="Asn_synthase_B_C"/>
    <property type="match status" value="1"/>
</dbReference>
<dbReference type="SUPFAM" id="SSF56235">
    <property type="entry name" value="N-terminal nucleophile aminohydrolases (Ntn hydrolases)"/>
    <property type="match status" value="1"/>
</dbReference>
<dbReference type="EC" id="6.3.5.4" evidence="3"/>
<keyword evidence="4 9" id="KW-0547">Nucleotide-binding</keyword>
<dbReference type="PANTHER" id="PTHR43284">
    <property type="entry name" value="ASPARAGINE SYNTHETASE (GLUTAMINE-HYDROLYZING)"/>
    <property type="match status" value="1"/>
</dbReference>
<evidence type="ECO:0000256" key="4">
    <source>
        <dbReference type="ARBA" id="ARBA00022741"/>
    </source>
</evidence>
<dbReference type="PANTHER" id="PTHR43284:SF1">
    <property type="entry name" value="ASPARAGINE SYNTHETASE"/>
    <property type="match status" value="1"/>
</dbReference>
<dbReference type="RefSeq" id="WP_069186922.1">
    <property type="nucleotide sequence ID" value="NZ_FLYE01000012.1"/>
</dbReference>
<dbReference type="Proteomes" id="UP000231658">
    <property type="component" value="Unassembled WGS sequence"/>
</dbReference>
<evidence type="ECO:0000256" key="2">
    <source>
        <dbReference type="ARBA" id="ARBA00005752"/>
    </source>
</evidence>
<evidence type="ECO:0000256" key="5">
    <source>
        <dbReference type="ARBA" id="ARBA00022840"/>
    </source>
</evidence>
<dbReference type="GO" id="GO:0005829">
    <property type="term" value="C:cytosol"/>
    <property type="evidence" value="ECO:0007669"/>
    <property type="project" value="TreeGrafter"/>
</dbReference>